<dbReference type="RefSeq" id="WP_166277665.1">
    <property type="nucleotide sequence ID" value="NZ_JAANNP010000001.1"/>
</dbReference>
<evidence type="ECO:0000313" key="3">
    <source>
        <dbReference type="EMBL" id="NHC12768.1"/>
    </source>
</evidence>
<dbReference type="InterPro" id="IPR002762">
    <property type="entry name" value="CbiX-like"/>
</dbReference>
<accession>A0ABX0GTX8</accession>
<organism evidence="3 4">
    <name type="scientific">Motilibacter deserti</name>
    <dbReference type="NCBI Taxonomy" id="2714956"/>
    <lineage>
        <taxon>Bacteria</taxon>
        <taxon>Bacillati</taxon>
        <taxon>Actinomycetota</taxon>
        <taxon>Actinomycetes</taxon>
        <taxon>Motilibacterales</taxon>
        <taxon>Motilibacteraceae</taxon>
        <taxon>Motilibacter</taxon>
    </lineage>
</organism>
<dbReference type="InterPro" id="IPR050963">
    <property type="entry name" value="Sirohydro_Cobaltochel/CbiX"/>
</dbReference>
<proteinExistence type="predicted"/>
<sequence>MTARPPLLLLTDPADSGSDAALLTERLSKRLAPDGVEVLSAPVGGEHEASLALSAAGHERAVAVPLVLLAAGWDAGRQTPLIRRGPAAELSIARPFGPHPAVLRLLEERADTALAGAPRDGSAIVLVGRGPDEPQANAETAKVARLLWEGRGFAQVEPAYLSSRPTVDEAVERCRRLGAQRTVVLPYALFAELPPLEPPATLDVRAGSPVGDCEGLADVVLERYAEVLDGDLRTNCDTCFYRPKFSSHSHGH</sequence>
<dbReference type="Pfam" id="PF01903">
    <property type="entry name" value="CbiX"/>
    <property type="match status" value="1"/>
</dbReference>
<dbReference type="EMBL" id="JAANNP010000001">
    <property type="protein sequence ID" value="NHC12768.1"/>
    <property type="molecule type" value="Genomic_DNA"/>
</dbReference>
<dbReference type="Proteomes" id="UP000800981">
    <property type="component" value="Unassembled WGS sequence"/>
</dbReference>
<dbReference type="PANTHER" id="PTHR33542:SF3">
    <property type="entry name" value="SIROHYDROCHLORIN FERROCHELATASE, CHLOROPLASTIC"/>
    <property type="match status" value="1"/>
</dbReference>
<evidence type="ECO:0000256" key="1">
    <source>
        <dbReference type="ARBA" id="ARBA00022723"/>
    </source>
</evidence>
<comment type="caution">
    <text evidence="3">The sequence shown here is derived from an EMBL/GenBank/DDBJ whole genome shotgun (WGS) entry which is preliminary data.</text>
</comment>
<dbReference type="PANTHER" id="PTHR33542">
    <property type="entry name" value="SIROHYDROCHLORIN FERROCHELATASE, CHLOROPLASTIC"/>
    <property type="match status" value="1"/>
</dbReference>
<keyword evidence="2" id="KW-0456">Lyase</keyword>
<dbReference type="CDD" id="cd03414">
    <property type="entry name" value="CbiX_SirB_C"/>
    <property type="match status" value="1"/>
</dbReference>
<evidence type="ECO:0000313" key="4">
    <source>
        <dbReference type="Proteomes" id="UP000800981"/>
    </source>
</evidence>
<dbReference type="SUPFAM" id="SSF53800">
    <property type="entry name" value="Chelatase"/>
    <property type="match status" value="1"/>
</dbReference>
<keyword evidence="4" id="KW-1185">Reference proteome</keyword>
<gene>
    <name evidence="3" type="ORF">G9H71_03105</name>
</gene>
<dbReference type="Gene3D" id="3.40.50.1400">
    <property type="match status" value="2"/>
</dbReference>
<keyword evidence="1" id="KW-0479">Metal-binding</keyword>
<name>A0ABX0GTX8_9ACTN</name>
<reference evidence="3 4" key="1">
    <citation type="submission" date="2020-03" db="EMBL/GenBank/DDBJ databases">
        <title>Two novel Motilibacter sp.</title>
        <authorList>
            <person name="Liu S."/>
        </authorList>
    </citation>
    <scope>NUCLEOTIDE SEQUENCE [LARGE SCALE GENOMIC DNA]</scope>
    <source>
        <strain evidence="3 4">E257</strain>
    </source>
</reference>
<evidence type="ECO:0000256" key="2">
    <source>
        <dbReference type="ARBA" id="ARBA00023239"/>
    </source>
</evidence>
<protein>
    <submittedName>
        <fullName evidence="3">Sirohydrochlorin chelatase</fullName>
    </submittedName>
</protein>